<reference evidence="2 3" key="2">
    <citation type="submission" date="2018-11" db="EMBL/GenBank/DDBJ databases">
        <authorList>
            <consortium name="Pathogen Informatics"/>
        </authorList>
    </citation>
    <scope>NUCLEOTIDE SEQUENCE [LARGE SCALE GENOMIC DNA]</scope>
    <source>
        <strain evidence="2 3">Egypt</strain>
    </source>
</reference>
<gene>
    <name evidence="2" type="ORF">ECPE_LOCUS9503</name>
</gene>
<protein>
    <submittedName>
        <fullName evidence="4">Reverse transcriptase domain-containing protein</fullName>
    </submittedName>
</protein>
<dbReference type="PANTHER" id="PTHR19446">
    <property type="entry name" value="REVERSE TRANSCRIPTASES"/>
    <property type="match status" value="1"/>
</dbReference>
<dbReference type="WBParaSite" id="ECPE_0000953201-mRNA-1">
    <property type="protein sequence ID" value="ECPE_0000953201-mRNA-1"/>
    <property type="gene ID" value="ECPE_0000953201"/>
</dbReference>
<keyword evidence="3" id="KW-1185">Reference proteome</keyword>
<feature type="region of interest" description="Disordered" evidence="1">
    <location>
        <begin position="304"/>
        <end position="349"/>
    </location>
</feature>
<feature type="compositionally biased region" description="Basic residues" evidence="1">
    <location>
        <begin position="329"/>
        <end position="338"/>
    </location>
</feature>
<feature type="region of interest" description="Disordered" evidence="1">
    <location>
        <begin position="178"/>
        <end position="202"/>
    </location>
</feature>
<feature type="compositionally biased region" description="Basic and acidic residues" evidence="1">
    <location>
        <begin position="420"/>
        <end position="436"/>
    </location>
</feature>
<dbReference type="OrthoDB" id="120976at2759"/>
<proteinExistence type="predicted"/>
<dbReference type="AlphaFoldDB" id="A0A183ARB8"/>
<evidence type="ECO:0000313" key="4">
    <source>
        <dbReference type="WBParaSite" id="ECPE_0000953201-mRNA-1"/>
    </source>
</evidence>
<feature type="compositionally biased region" description="Basic and acidic residues" evidence="1">
    <location>
        <begin position="368"/>
        <end position="389"/>
    </location>
</feature>
<evidence type="ECO:0000313" key="2">
    <source>
        <dbReference type="EMBL" id="VDP85494.1"/>
    </source>
</evidence>
<feature type="compositionally biased region" description="Polar residues" evidence="1">
    <location>
        <begin position="304"/>
        <end position="326"/>
    </location>
</feature>
<reference evidence="4" key="1">
    <citation type="submission" date="2016-06" db="UniProtKB">
        <authorList>
            <consortium name="WormBaseParasite"/>
        </authorList>
    </citation>
    <scope>IDENTIFICATION</scope>
</reference>
<accession>A0A183ARB8</accession>
<feature type="region of interest" description="Disordered" evidence="1">
    <location>
        <begin position="363"/>
        <end position="436"/>
    </location>
</feature>
<organism evidence="4">
    <name type="scientific">Echinostoma caproni</name>
    <dbReference type="NCBI Taxonomy" id="27848"/>
    <lineage>
        <taxon>Eukaryota</taxon>
        <taxon>Metazoa</taxon>
        <taxon>Spiralia</taxon>
        <taxon>Lophotrochozoa</taxon>
        <taxon>Platyhelminthes</taxon>
        <taxon>Trematoda</taxon>
        <taxon>Digenea</taxon>
        <taxon>Plagiorchiida</taxon>
        <taxon>Echinostomata</taxon>
        <taxon>Echinostomatoidea</taxon>
        <taxon>Echinostomatidae</taxon>
        <taxon>Echinostoma</taxon>
    </lineage>
</organism>
<dbReference type="Proteomes" id="UP000272942">
    <property type="component" value="Unassembled WGS sequence"/>
</dbReference>
<name>A0A183ARB8_9TREM</name>
<sequence length="436" mass="50082">MRKHLIKTGLVTEDGEIRPEAEYREIKSKESQKRALLEIIAHAIVERSLEAERIRQGNIRRTLEDICKLHRVKRIRWSTLKTSIREAALGQLGEILRHKRDWISERTLQLSAEAREARLISSHEFRILRRQATSSAKTDRKQCWKAIADSMEAATVSPDFDKLFRLIRVAEGKRQTSEPLLHSTKGQLNQGTEQKMQRKAPGEDGIPPELFKACLPTLIDPLTSLFHTILERAGFQKDWTASILVPVPKKGDISRCENYKGISLIDIAAKLFAVILLGHFAVEERQKRAEENILMQLVPPTQASSSKLVPIPGTSTDSGMDKQSQVKVAKARRYHRRQQNKERNAGQPPYLFLWEPGIYQRKLGSPRRAKDDRRTRSKTREEGTSETRRLSGRQSSSREDPNRRTGQNEGRTRSKRKKAREYGDHLVYDEPQVRVI</sequence>
<evidence type="ECO:0000256" key="1">
    <source>
        <dbReference type="SAM" id="MobiDB-lite"/>
    </source>
</evidence>
<feature type="compositionally biased region" description="Polar residues" evidence="1">
    <location>
        <begin position="184"/>
        <end position="194"/>
    </location>
</feature>
<evidence type="ECO:0000313" key="3">
    <source>
        <dbReference type="Proteomes" id="UP000272942"/>
    </source>
</evidence>
<dbReference type="EMBL" id="UZAN01047525">
    <property type="protein sequence ID" value="VDP85494.1"/>
    <property type="molecule type" value="Genomic_DNA"/>
</dbReference>